<evidence type="ECO:0000256" key="5">
    <source>
        <dbReference type="ARBA" id="ARBA00023242"/>
    </source>
</evidence>
<dbReference type="VEuPathDB" id="FungiDB:ASPWEDRAFT_39514"/>
<keyword evidence="1" id="KW-0479">Metal-binding</keyword>
<evidence type="ECO:0000313" key="8">
    <source>
        <dbReference type="EMBL" id="OJJ37769.1"/>
    </source>
</evidence>
<sequence>MPRPKVHPSNRLRAFEACLFCRTSKKRCTGSFPCPNCIHRGRADSCVPSKKTGPSHQSRPSFTSPSSNAADLQTSAATPASRAQVTAGFSPHNEAYPPIHSSSPQPNVSARTPIEPGPGSPEAQHRTHPRMLRSLQGERVFVGKAASLSFLQLLRDTITQHIGPSQFSHNVRSDDMLETETPHDVPSDFEDRLDRDQKLAFVRAYRIATSGFIDAVPDSEATEILNESSHASTDPNNTRTALKDVMVAIGAQSCKSYPIAIQTERFFFARGQRRAFASMLENPSLELVRLFLLMAFYMLGACRRNAAFMYLGVAARASVALGLHQTDSSGLLSMIEQNQRSQVWMSVCVLDFLVSSILGRPSATATLRSETGDISLDMTRQSNTRELSLVASYHMSLILEEIITQLYSEKAASAEVAEALLEKLKRWSDNLPAPLLTTPRSGHELFAAQERIIGSLHVACSYHFAVIIVTRPFLISALSIRLARLHQDLSETTLDRLPEEDPAHSRLATGCIDSAIYMIQTCLEIHRSHLLLGNMCILKAFVFAAALTLGFSMFSQMEVDSTWEEAFNGATEILRIFSQQSAQAAHYSDILTSLANAIAEQRQRLTSHRRQSRSRYVSKLFTLDGRRPSSPEQPRTQEIGFSPMPIQSNMFYPWMQGDPDLDSVLSGWDGMELPLWDSFPFTVESFQLQDRSNETPTGL</sequence>
<dbReference type="GO" id="GO:0000435">
    <property type="term" value="P:positive regulation of transcription from RNA polymerase II promoter by galactose"/>
    <property type="evidence" value="ECO:0007669"/>
    <property type="project" value="TreeGrafter"/>
</dbReference>
<feature type="compositionally biased region" description="Polar residues" evidence="6">
    <location>
        <begin position="52"/>
        <end position="84"/>
    </location>
</feature>
<dbReference type="CDD" id="cd00067">
    <property type="entry name" value="GAL4"/>
    <property type="match status" value="1"/>
</dbReference>
<dbReference type="InterPro" id="IPR051127">
    <property type="entry name" value="Fungal_SecMet_Regulators"/>
</dbReference>
<evidence type="ECO:0000313" key="9">
    <source>
        <dbReference type="Proteomes" id="UP000184383"/>
    </source>
</evidence>
<keyword evidence="3" id="KW-0238">DNA-binding</keyword>
<dbReference type="OrthoDB" id="4064873at2759"/>
<dbReference type="PANTHER" id="PTHR47424">
    <property type="entry name" value="REGULATORY PROTEIN GAL4"/>
    <property type="match status" value="1"/>
</dbReference>
<dbReference type="GO" id="GO:0006351">
    <property type="term" value="P:DNA-templated transcription"/>
    <property type="evidence" value="ECO:0007669"/>
    <property type="project" value="InterPro"/>
</dbReference>
<dbReference type="CDD" id="cd12148">
    <property type="entry name" value="fungal_TF_MHR"/>
    <property type="match status" value="1"/>
</dbReference>
<dbReference type="InterPro" id="IPR001138">
    <property type="entry name" value="Zn2Cys6_DnaBD"/>
</dbReference>
<keyword evidence="2" id="KW-0805">Transcription regulation</keyword>
<feature type="region of interest" description="Disordered" evidence="6">
    <location>
        <begin position="43"/>
        <end position="127"/>
    </location>
</feature>
<evidence type="ECO:0000256" key="4">
    <source>
        <dbReference type="ARBA" id="ARBA00023163"/>
    </source>
</evidence>
<dbReference type="GeneID" id="63750950"/>
<dbReference type="GO" id="GO:0008270">
    <property type="term" value="F:zinc ion binding"/>
    <property type="evidence" value="ECO:0007669"/>
    <property type="project" value="InterPro"/>
</dbReference>
<dbReference type="STRING" id="1073089.A0A1L9RS81"/>
<evidence type="ECO:0000256" key="6">
    <source>
        <dbReference type="SAM" id="MobiDB-lite"/>
    </source>
</evidence>
<reference evidence="9" key="1">
    <citation type="journal article" date="2017" name="Genome Biol.">
        <title>Comparative genomics reveals high biological diversity and specific adaptations in the industrially and medically important fungal genus Aspergillus.</title>
        <authorList>
            <person name="de Vries R.P."/>
            <person name="Riley R."/>
            <person name="Wiebenga A."/>
            <person name="Aguilar-Osorio G."/>
            <person name="Amillis S."/>
            <person name="Uchima C.A."/>
            <person name="Anderluh G."/>
            <person name="Asadollahi M."/>
            <person name="Askin M."/>
            <person name="Barry K."/>
            <person name="Battaglia E."/>
            <person name="Bayram O."/>
            <person name="Benocci T."/>
            <person name="Braus-Stromeyer S.A."/>
            <person name="Caldana C."/>
            <person name="Canovas D."/>
            <person name="Cerqueira G.C."/>
            <person name="Chen F."/>
            <person name="Chen W."/>
            <person name="Choi C."/>
            <person name="Clum A."/>
            <person name="Dos Santos R.A."/>
            <person name="Damasio A.R."/>
            <person name="Diallinas G."/>
            <person name="Emri T."/>
            <person name="Fekete E."/>
            <person name="Flipphi M."/>
            <person name="Freyberg S."/>
            <person name="Gallo A."/>
            <person name="Gournas C."/>
            <person name="Habgood R."/>
            <person name="Hainaut M."/>
            <person name="Harispe M.L."/>
            <person name="Henrissat B."/>
            <person name="Hilden K.S."/>
            <person name="Hope R."/>
            <person name="Hossain A."/>
            <person name="Karabika E."/>
            <person name="Karaffa L."/>
            <person name="Karanyi Z."/>
            <person name="Krasevec N."/>
            <person name="Kuo A."/>
            <person name="Kusch H."/>
            <person name="LaButti K."/>
            <person name="Lagendijk E.L."/>
            <person name="Lapidus A."/>
            <person name="Levasseur A."/>
            <person name="Lindquist E."/>
            <person name="Lipzen A."/>
            <person name="Logrieco A.F."/>
            <person name="MacCabe A."/>
            <person name="Maekelae M.R."/>
            <person name="Malavazi I."/>
            <person name="Melin P."/>
            <person name="Meyer V."/>
            <person name="Mielnichuk N."/>
            <person name="Miskei M."/>
            <person name="Molnar A.P."/>
            <person name="Mule G."/>
            <person name="Ngan C.Y."/>
            <person name="Orejas M."/>
            <person name="Orosz E."/>
            <person name="Ouedraogo J.P."/>
            <person name="Overkamp K.M."/>
            <person name="Park H.-S."/>
            <person name="Perrone G."/>
            <person name="Piumi F."/>
            <person name="Punt P.J."/>
            <person name="Ram A.F."/>
            <person name="Ramon A."/>
            <person name="Rauscher S."/>
            <person name="Record E."/>
            <person name="Riano-Pachon D.M."/>
            <person name="Robert V."/>
            <person name="Roehrig J."/>
            <person name="Ruller R."/>
            <person name="Salamov A."/>
            <person name="Salih N.S."/>
            <person name="Samson R.A."/>
            <person name="Sandor E."/>
            <person name="Sanguinetti M."/>
            <person name="Schuetze T."/>
            <person name="Sepcic K."/>
            <person name="Shelest E."/>
            <person name="Sherlock G."/>
            <person name="Sophianopoulou V."/>
            <person name="Squina F.M."/>
            <person name="Sun H."/>
            <person name="Susca A."/>
            <person name="Todd R.B."/>
            <person name="Tsang A."/>
            <person name="Unkles S.E."/>
            <person name="van de Wiele N."/>
            <person name="van Rossen-Uffink D."/>
            <person name="Oliveira J.V."/>
            <person name="Vesth T.C."/>
            <person name="Visser J."/>
            <person name="Yu J.-H."/>
            <person name="Zhou M."/>
            <person name="Andersen M.R."/>
            <person name="Archer D.B."/>
            <person name="Baker S.E."/>
            <person name="Benoit I."/>
            <person name="Brakhage A.A."/>
            <person name="Braus G.H."/>
            <person name="Fischer R."/>
            <person name="Frisvad J.C."/>
            <person name="Goldman G.H."/>
            <person name="Houbraken J."/>
            <person name="Oakley B."/>
            <person name="Pocsi I."/>
            <person name="Scazzocchio C."/>
            <person name="Seiboth B."/>
            <person name="vanKuyk P.A."/>
            <person name="Wortman J."/>
            <person name="Dyer P.S."/>
            <person name="Grigoriev I.V."/>
        </authorList>
    </citation>
    <scope>NUCLEOTIDE SEQUENCE [LARGE SCALE GENOMIC DNA]</scope>
    <source>
        <strain evidence="9">DTO 134E9</strain>
    </source>
</reference>
<dbReference type="GO" id="GO:0000981">
    <property type="term" value="F:DNA-binding transcription factor activity, RNA polymerase II-specific"/>
    <property type="evidence" value="ECO:0007669"/>
    <property type="project" value="InterPro"/>
</dbReference>
<protein>
    <recommendedName>
        <fullName evidence="7">Zn(2)-C6 fungal-type domain-containing protein</fullName>
    </recommendedName>
</protein>
<dbReference type="SMART" id="SM00066">
    <property type="entry name" value="GAL4"/>
    <property type="match status" value="1"/>
</dbReference>
<feature type="compositionally biased region" description="Polar residues" evidence="6">
    <location>
        <begin position="100"/>
        <end position="110"/>
    </location>
</feature>
<evidence type="ECO:0000256" key="2">
    <source>
        <dbReference type="ARBA" id="ARBA00023015"/>
    </source>
</evidence>
<dbReference type="Gene3D" id="4.10.240.10">
    <property type="entry name" value="Zn(2)-C6 fungal-type DNA-binding domain"/>
    <property type="match status" value="1"/>
</dbReference>
<proteinExistence type="predicted"/>
<dbReference type="PROSITE" id="PS50048">
    <property type="entry name" value="ZN2_CY6_FUNGAL_2"/>
    <property type="match status" value="1"/>
</dbReference>
<dbReference type="SUPFAM" id="SSF57701">
    <property type="entry name" value="Zn2/Cys6 DNA-binding domain"/>
    <property type="match status" value="1"/>
</dbReference>
<dbReference type="EMBL" id="KV878211">
    <property type="protein sequence ID" value="OJJ37769.1"/>
    <property type="molecule type" value="Genomic_DNA"/>
</dbReference>
<dbReference type="Pfam" id="PF04082">
    <property type="entry name" value="Fungal_trans"/>
    <property type="match status" value="1"/>
</dbReference>
<dbReference type="PROSITE" id="PS00463">
    <property type="entry name" value="ZN2_CY6_FUNGAL_1"/>
    <property type="match status" value="1"/>
</dbReference>
<dbReference type="GO" id="GO:0005634">
    <property type="term" value="C:nucleus"/>
    <property type="evidence" value="ECO:0007669"/>
    <property type="project" value="TreeGrafter"/>
</dbReference>
<name>A0A1L9RS81_ASPWE</name>
<dbReference type="PANTHER" id="PTHR47424:SF9">
    <property type="entry name" value="TAH-2"/>
    <property type="match status" value="1"/>
</dbReference>
<accession>A0A1L9RS81</accession>
<organism evidence="8 9">
    <name type="scientific">Aspergillus wentii DTO 134E9</name>
    <dbReference type="NCBI Taxonomy" id="1073089"/>
    <lineage>
        <taxon>Eukaryota</taxon>
        <taxon>Fungi</taxon>
        <taxon>Dikarya</taxon>
        <taxon>Ascomycota</taxon>
        <taxon>Pezizomycotina</taxon>
        <taxon>Eurotiomycetes</taxon>
        <taxon>Eurotiomycetidae</taxon>
        <taxon>Eurotiales</taxon>
        <taxon>Aspergillaceae</taxon>
        <taxon>Aspergillus</taxon>
        <taxon>Aspergillus subgen. Cremei</taxon>
    </lineage>
</organism>
<dbReference type="RefSeq" id="XP_040691445.1">
    <property type="nucleotide sequence ID" value="XM_040835102.1"/>
</dbReference>
<evidence type="ECO:0000256" key="1">
    <source>
        <dbReference type="ARBA" id="ARBA00022723"/>
    </source>
</evidence>
<keyword evidence="9" id="KW-1185">Reference proteome</keyword>
<dbReference type="GO" id="GO:0000978">
    <property type="term" value="F:RNA polymerase II cis-regulatory region sequence-specific DNA binding"/>
    <property type="evidence" value="ECO:0007669"/>
    <property type="project" value="TreeGrafter"/>
</dbReference>
<dbReference type="Proteomes" id="UP000184383">
    <property type="component" value="Unassembled WGS sequence"/>
</dbReference>
<dbReference type="AlphaFoldDB" id="A0A1L9RS81"/>
<keyword evidence="4" id="KW-0804">Transcription</keyword>
<dbReference type="InterPro" id="IPR007219">
    <property type="entry name" value="XnlR_reg_dom"/>
</dbReference>
<evidence type="ECO:0000259" key="7">
    <source>
        <dbReference type="PROSITE" id="PS50048"/>
    </source>
</evidence>
<gene>
    <name evidence="8" type="ORF">ASPWEDRAFT_39514</name>
</gene>
<evidence type="ECO:0000256" key="3">
    <source>
        <dbReference type="ARBA" id="ARBA00023125"/>
    </source>
</evidence>
<dbReference type="InterPro" id="IPR036864">
    <property type="entry name" value="Zn2-C6_fun-type_DNA-bd_sf"/>
</dbReference>
<dbReference type="Pfam" id="PF00172">
    <property type="entry name" value="Zn_clus"/>
    <property type="match status" value="1"/>
</dbReference>
<feature type="domain" description="Zn(2)-C6 fungal-type" evidence="7">
    <location>
        <begin position="17"/>
        <end position="47"/>
    </location>
</feature>
<dbReference type="SMART" id="SM00906">
    <property type="entry name" value="Fungal_trans"/>
    <property type="match status" value="1"/>
</dbReference>
<keyword evidence="5" id="KW-0539">Nucleus</keyword>